<reference evidence="1" key="2">
    <citation type="submission" date="2025-09" db="UniProtKB">
        <authorList>
            <consortium name="Ensembl"/>
        </authorList>
    </citation>
    <scope>IDENTIFICATION</scope>
</reference>
<evidence type="ECO:0000313" key="2">
    <source>
        <dbReference type="Proteomes" id="UP000694546"/>
    </source>
</evidence>
<name>A0A8C5CTA8_GADMO</name>
<dbReference type="Ensembl" id="ENSGMOT00000054669.1">
    <property type="protein sequence ID" value="ENSGMOP00000065691.1"/>
    <property type="gene ID" value="ENSGMOG00000028810.1"/>
</dbReference>
<organism evidence="1 2">
    <name type="scientific">Gadus morhua</name>
    <name type="common">Atlantic cod</name>
    <dbReference type="NCBI Taxonomy" id="8049"/>
    <lineage>
        <taxon>Eukaryota</taxon>
        <taxon>Metazoa</taxon>
        <taxon>Chordata</taxon>
        <taxon>Craniata</taxon>
        <taxon>Vertebrata</taxon>
        <taxon>Euteleostomi</taxon>
        <taxon>Actinopterygii</taxon>
        <taxon>Neopterygii</taxon>
        <taxon>Teleostei</taxon>
        <taxon>Neoteleostei</taxon>
        <taxon>Acanthomorphata</taxon>
        <taxon>Zeiogadaria</taxon>
        <taxon>Gadariae</taxon>
        <taxon>Gadiformes</taxon>
        <taxon>Gadoidei</taxon>
        <taxon>Gadidae</taxon>
        <taxon>Gadus</taxon>
    </lineage>
</organism>
<protein>
    <submittedName>
        <fullName evidence="1">Uncharacterized protein</fullName>
    </submittedName>
</protein>
<reference evidence="1" key="1">
    <citation type="submission" date="2025-08" db="UniProtKB">
        <authorList>
            <consortium name="Ensembl"/>
        </authorList>
    </citation>
    <scope>IDENTIFICATION</scope>
</reference>
<dbReference type="AlphaFoldDB" id="A0A8C5CTA8"/>
<proteinExistence type="predicted"/>
<dbReference type="Proteomes" id="UP000694546">
    <property type="component" value="Chromosome 13"/>
</dbReference>
<accession>A0A8C5CTA8</accession>
<sequence>MGNGPFTQCNTLPAKKKIHSLEELQLQCPTKDYKKLRGAIAGLQCPTQISSVSPYLVI</sequence>
<evidence type="ECO:0000313" key="1">
    <source>
        <dbReference type="Ensembl" id="ENSGMOP00000065691.1"/>
    </source>
</evidence>
<keyword evidence="2" id="KW-1185">Reference proteome</keyword>